<evidence type="ECO:0008006" key="8">
    <source>
        <dbReference type="Google" id="ProtNLM"/>
    </source>
</evidence>
<keyword evidence="3" id="KW-0378">Hydrolase</keyword>
<proteinExistence type="inferred from homology"/>
<evidence type="ECO:0000256" key="3">
    <source>
        <dbReference type="ARBA" id="ARBA00022801"/>
    </source>
</evidence>
<evidence type="ECO:0000256" key="2">
    <source>
        <dbReference type="ARBA" id="ARBA00022722"/>
    </source>
</evidence>
<accession>A0ABS7AN26</accession>
<dbReference type="Gene3D" id="1.20.120.580">
    <property type="entry name" value="bsu32300-like"/>
    <property type="match status" value="1"/>
</dbReference>
<comment type="similarity">
    <text evidence="4">Belongs to the HepT RNase toxin family.</text>
</comment>
<protein>
    <recommendedName>
        <fullName evidence="8">DUF86 domain-containing protein</fullName>
    </recommendedName>
</protein>
<keyword evidence="5" id="KW-0175">Coiled coil</keyword>
<sequence length="154" mass="18806">MSPYYEYKKEKFLEKYKNAYDNLEDLKEAIDEYKKTNSRIIKRAMFAFFQDFSEYIVDMCESYIVINNGRLNSSTTSLKLIEQAFEMGFFDDKLKNYLSIAVKLRNRYTHDYYVRETSEKQIEEFCFKELAYLNIFLEESKDKVILKYKEYERK</sequence>
<evidence type="ECO:0000313" key="6">
    <source>
        <dbReference type="EMBL" id="MBW6409081.1"/>
    </source>
</evidence>
<gene>
    <name evidence="6" type="ORF">KYD98_03175</name>
</gene>
<organism evidence="6 7">
    <name type="scientific">Clostridium weizhouense</name>
    <dbReference type="NCBI Taxonomy" id="2859781"/>
    <lineage>
        <taxon>Bacteria</taxon>
        <taxon>Bacillati</taxon>
        <taxon>Bacillota</taxon>
        <taxon>Clostridia</taxon>
        <taxon>Eubacteriales</taxon>
        <taxon>Clostridiaceae</taxon>
        <taxon>Clostridium</taxon>
    </lineage>
</organism>
<dbReference type="InterPro" id="IPR008201">
    <property type="entry name" value="HepT-like"/>
</dbReference>
<dbReference type="InterPro" id="IPR037038">
    <property type="entry name" value="HepT-like_sf"/>
</dbReference>
<dbReference type="Proteomes" id="UP001519921">
    <property type="component" value="Unassembled WGS sequence"/>
</dbReference>
<keyword evidence="7" id="KW-1185">Reference proteome</keyword>
<dbReference type="EMBL" id="JAHXPT010000002">
    <property type="protein sequence ID" value="MBW6409081.1"/>
    <property type="molecule type" value="Genomic_DNA"/>
</dbReference>
<feature type="coiled-coil region" evidence="5">
    <location>
        <begin position="9"/>
        <end position="43"/>
    </location>
</feature>
<keyword evidence="1" id="KW-1277">Toxin-antitoxin system</keyword>
<evidence type="ECO:0000313" key="7">
    <source>
        <dbReference type="Proteomes" id="UP001519921"/>
    </source>
</evidence>
<dbReference type="SUPFAM" id="SSF81593">
    <property type="entry name" value="Nucleotidyltransferase substrate binding subunit/domain"/>
    <property type="match status" value="1"/>
</dbReference>
<name>A0ABS7AN26_9CLOT</name>
<dbReference type="Pfam" id="PF01934">
    <property type="entry name" value="HepT-like"/>
    <property type="match status" value="1"/>
</dbReference>
<evidence type="ECO:0000256" key="5">
    <source>
        <dbReference type="SAM" id="Coils"/>
    </source>
</evidence>
<dbReference type="RefSeq" id="WP_219778138.1">
    <property type="nucleotide sequence ID" value="NZ_JAHXPT010000002.1"/>
</dbReference>
<evidence type="ECO:0000256" key="4">
    <source>
        <dbReference type="ARBA" id="ARBA00024207"/>
    </source>
</evidence>
<comment type="caution">
    <text evidence="6">The sequence shown here is derived from an EMBL/GenBank/DDBJ whole genome shotgun (WGS) entry which is preliminary data.</text>
</comment>
<evidence type="ECO:0000256" key="1">
    <source>
        <dbReference type="ARBA" id="ARBA00022649"/>
    </source>
</evidence>
<keyword evidence="2" id="KW-0540">Nuclease</keyword>
<reference evidence="6 7" key="1">
    <citation type="submission" date="2021-07" db="EMBL/GenBank/DDBJ databases">
        <title>Clostridium weizhouense sp. nov., an anaerobic bacterium isolated from activated sludge of Petroleum wastewater.</title>
        <authorList>
            <person name="Li Q."/>
        </authorList>
    </citation>
    <scope>NUCLEOTIDE SEQUENCE [LARGE SCALE GENOMIC DNA]</scope>
    <source>
        <strain evidence="6 7">YB-6</strain>
    </source>
</reference>